<dbReference type="Pfam" id="PF07589">
    <property type="entry name" value="PEP-CTERM"/>
    <property type="match status" value="1"/>
</dbReference>
<dbReference type="EMBL" id="CP040946">
    <property type="protein sequence ID" value="QDC44688.1"/>
    <property type="molecule type" value="Genomic_DNA"/>
</dbReference>
<evidence type="ECO:0000256" key="1">
    <source>
        <dbReference type="SAM" id="SignalP"/>
    </source>
</evidence>
<sequence length="274" mass="28305">MKFQVKALVAALALSAATIPAQAAMTFATSGSSSLILTLLDFNSNTSATFDLGYGYDSFQNLVVDTHINGTLSTDGLSKTFAFDLAGGDYANAWSSFWDTASASTTKWAIYAADGTGSGAGARGIISTYKSGNNLTNSNQLQTSIANFNGYMTNNNALDNHNSVENGASIVTSNLSRAYAGGQAYGSTGRINGAGHVSMDNLDSTMTVVQQLTGATAASPVAFNALSGPDGGYTFKMTSTGQLEFVIPVPEADSYAMLLAGLGVVSLVARRRKA</sequence>
<reference evidence="4" key="1">
    <citation type="journal article" date="2019" name="ISME J.">
        <title>Evolution in action: habitat transition from sediment to the pelagial leads to genome streamlining in Methylophilaceae.</title>
        <authorList>
            <person name="Salcher M."/>
            <person name="Schaefle D."/>
            <person name="Kaspar M."/>
            <person name="Neuenschwander S.M."/>
            <person name="Ghai R."/>
        </authorList>
    </citation>
    <scope>NUCLEOTIDE SEQUENCE [LARGE SCALE GENOMIC DNA]</scope>
    <source>
        <strain evidence="4">MMS-M-51</strain>
    </source>
</reference>
<organism evidence="3 4">
    <name type="scientific">Methylophilus medardicus</name>
    <dbReference type="NCBI Taxonomy" id="2588534"/>
    <lineage>
        <taxon>Bacteria</taxon>
        <taxon>Pseudomonadati</taxon>
        <taxon>Pseudomonadota</taxon>
        <taxon>Betaproteobacteria</taxon>
        <taxon>Nitrosomonadales</taxon>
        <taxon>Methylophilaceae</taxon>
        <taxon>Methylophilus</taxon>
    </lineage>
</organism>
<dbReference type="OrthoDB" id="8538750at2"/>
<dbReference type="AlphaFoldDB" id="A0A5B8CTP7"/>
<dbReference type="Proteomes" id="UP000311008">
    <property type="component" value="Chromosome"/>
</dbReference>
<evidence type="ECO:0000259" key="2">
    <source>
        <dbReference type="Pfam" id="PF07589"/>
    </source>
</evidence>
<dbReference type="KEGG" id="mmec:FIU01_09190"/>
<keyword evidence="4" id="KW-1185">Reference proteome</keyword>
<dbReference type="InterPro" id="IPR013424">
    <property type="entry name" value="Ice-binding_C"/>
</dbReference>
<feature type="chain" id="PRO_5023042914" evidence="1">
    <location>
        <begin position="24"/>
        <end position="274"/>
    </location>
</feature>
<protein>
    <submittedName>
        <fullName evidence="3">PEP-CTERM sorting domain-containing protein</fullName>
    </submittedName>
</protein>
<feature type="signal peptide" evidence="1">
    <location>
        <begin position="1"/>
        <end position="23"/>
    </location>
</feature>
<gene>
    <name evidence="3" type="ORF">FIU01_09190</name>
</gene>
<evidence type="ECO:0000313" key="3">
    <source>
        <dbReference type="EMBL" id="QDC44688.1"/>
    </source>
</evidence>
<proteinExistence type="predicted"/>
<evidence type="ECO:0000313" key="4">
    <source>
        <dbReference type="Proteomes" id="UP000311008"/>
    </source>
</evidence>
<keyword evidence="1" id="KW-0732">Signal</keyword>
<name>A0A5B8CTP7_9PROT</name>
<dbReference type="RefSeq" id="WP_140004018.1">
    <property type="nucleotide sequence ID" value="NZ_CP040946.1"/>
</dbReference>
<feature type="domain" description="Ice-binding protein C-terminal" evidence="2">
    <location>
        <begin position="248"/>
        <end position="272"/>
    </location>
</feature>
<accession>A0A5B8CTP7</accession>